<feature type="region of interest" description="Disordered" evidence="1">
    <location>
        <begin position="905"/>
        <end position="946"/>
    </location>
</feature>
<evidence type="ECO:0000256" key="1">
    <source>
        <dbReference type="SAM" id="MobiDB-lite"/>
    </source>
</evidence>
<feature type="compositionally biased region" description="Low complexity" evidence="1">
    <location>
        <begin position="155"/>
        <end position="165"/>
    </location>
</feature>
<evidence type="ECO:0000259" key="2">
    <source>
        <dbReference type="Pfam" id="PF20253"/>
    </source>
</evidence>
<keyword evidence="4" id="KW-1185">Reference proteome</keyword>
<feature type="region of interest" description="Disordered" evidence="1">
    <location>
        <begin position="972"/>
        <end position="1026"/>
    </location>
</feature>
<dbReference type="PANTHER" id="PTHR38795">
    <property type="entry name" value="DUF6604 DOMAIN-CONTAINING PROTEIN"/>
    <property type="match status" value="1"/>
</dbReference>
<dbReference type="InterPro" id="IPR046539">
    <property type="entry name" value="DUF6604"/>
</dbReference>
<accession>A0AAN6GDM4</accession>
<feature type="compositionally biased region" description="Acidic residues" evidence="1">
    <location>
        <begin position="141"/>
        <end position="154"/>
    </location>
</feature>
<feature type="region of interest" description="Disordered" evidence="1">
    <location>
        <begin position="10"/>
        <end position="30"/>
    </location>
</feature>
<evidence type="ECO:0000313" key="3">
    <source>
        <dbReference type="EMBL" id="KAK0534996.1"/>
    </source>
</evidence>
<name>A0AAN6GDM4_9BASI</name>
<comment type="caution">
    <text evidence="3">The sequence shown here is derived from an EMBL/GenBank/DDBJ whole genome shotgun (WGS) entry which is preliminary data.</text>
</comment>
<proteinExistence type="predicted"/>
<dbReference type="AlphaFoldDB" id="A0AAN6GDM4"/>
<sequence length="1026" mass="113656">MSGNEGALLKLLASKDGHTRKRNGPAERDALKAASVGSQCTLYERCAQDTLRVVTWIGRAALQHGFPVSRMDVAEDPFPFRRGLFSDDDVSGDEQRAGRPEGERTAQQKKNAKKNAKKKAKKKERKQEQQQQDTADKGVDADDLGDDAEEEDGAEAGAAAAADAAPPVNTEDGAAPSAPSDAQARPPVPLPAHDYAVHEDLLIELARFLARKEVAIPKELLQLLCRCTSTRTSIVRRFFDPIKSNKCKREFKINALRDVGKILLEASAAAESKEKDGAAEAKDARCDSFGAMEQAFLAESKKFDPVIRLDSPKCPLGGTIDARLVHFNFNPTFQECVLFALTFFADLHDVRQRVVDLWVDWSNGKVDLTAAAITSTSALEFLRRPHDILMHHTYPHLHGAAVSIFTSLAVYVRVQPKDELFPETHPLMYSEVPDEKPELQKVYDQLFLPTFCTLQRMADKQKGAIILYDPEQGVFDDTLDFDSLPYSKKWQQVRHLLQDSYAAYSIFLASFEPGSRDEKDFFRTDEMARAMRETMSSPECTLHAVFAAQLFVDINLKLRAKTHRGVEELREGARQMTASLPERAKVEPKQPLQIWSSAKESVVRFLLADLANHTKADDDPVAAILEGLNIKGGARKKPMHNRMLVQRNPIMCGMSLYRLRTLYQNQGLKIVNSFRTVMVTAHLFHACQGASPKFPVWQDLELLLRQHGIAEFFGGERPKTADEAFTRLMKMLSSPDELLHTLRQEDTGAPLSKIEEVPMPELAAEDTLLNDSAKIRMLFQEKFFEAKASVDYAAALQDLLVKRKMTSGKGAKGRQGITPLSPLALLSELQVGLSQERLSTNFDYVSMHTRCLRALKIIHTAVDKDIWARHRWRSVVDHELPEITSATMILRDAARTEYAELAERRKEEALRGGGGEGSQPHQQKKGSSVVEHEDDDGSAKPPIAQSPILLKAAETLARLLRDPNFGADTEARKLGLSSEKGKKAATAATGNGNGHSGSEAGTGAKTASRAYRSRKPRAKAPAASSS</sequence>
<evidence type="ECO:0000313" key="4">
    <source>
        <dbReference type="Proteomes" id="UP001176521"/>
    </source>
</evidence>
<reference evidence="3" key="1">
    <citation type="journal article" date="2023" name="PhytoFront">
        <title>Draft Genome Resources of Seven Strains of Tilletia horrida, Causal Agent of Kernel Smut of Rice.</title>
        <authorList>
            <person name="Khanal S."/>
            <person name="Antony Babu S."/>
            <person name="Zhou X.G."/>
        </authorList>
    </citation>
    <scope>NUCLEOTIDE SEQUENCE</scope>
    <source>
        <strain evidence="3">TX3</strain>
    </source>
</reference>
<feature type="compositionally biased region" description="Basic and acidic residues" evidence="1">
    <location>
        <begin position="93"/>
        <end position="106"/>
    </location>
</feature>
<dbReference type="Proteomes" id="UP001176521">
    <property type="component" value="Unassembled WGS sequence"/>
</dbReference>
<feature type="domain" description="DUF6604" evidence="2">
    <location>
        <begin position="48"/>
        <end position="389"/>
    </location>
</feature>
<dbReference type="EMBL" id="JAPDMQ010000105">
    <property type="protein sequence ID" value="KAK0534996.1"/>
    <property type="molecule type" value="Genomic_DNA"/>
</dbReference>
<feature type="compositionally biased region" description="Basic residues" evidence="1">
    <location>
        <begin position="110"/>
        <end position="124"/>
    </location>
</feature>
<feature type="region of interest" description="Disordered" evidence="1">
    <location>
        <begin position="83"/>
        <end position="191"/>
    </location>
</feature>
<organism evidence="3 4">
    <name type="scientific">Tilletia horrida</name>
    <dbReference type="NCBI Taxonomy" id="155126"/>
    <lineage>
        <taxon>Eukaryota</taxon>
        <taxon>Fungi</taxon>
        <taxon>Dikarya</taxon>
        <taxon>Basidiomycota</taxon>
        <taxon>Ustilaginomycotina</taxon>
        <taxon>Exobasidiomycetes</taxon>
        <taxon>Tilletiales</taxon>
        <taxon>Tilletiaceae</taxon>
        <taxon>Tilletia</taxon>
    </lineage>
</organism>
<protein>
    <recommendedName>
        <fullName evidence="2">DUF6604 domain-containing protein</fullName>
    </recommendedName>
</protein>
<gene>
    <name evidence="3" type="ORF">OC842_002473</name>
</gene>
<dbReference type="Pfam" id="PF20253">
    <property type="entry name" value="DUF6604"/>
    <property type="match status" value="1"/>
</dbReference>
<dbReference type="PANTHER" id="PTHR38795:SF1">
    <property type="entry name" value="DUF6604 DOMAIN-CONTAINING PROTEIN"/>
    <property type="match status" value="1"/>
</dbReference>